<evidence type="ECO:0000313" key="8">
    <source>
        <dbReference type="Proteomes" id="UP000190961"/>
    </source>
</evidence>
<dbReference type="AlphaFoldDB" id="A0A1T5M3W7"/>
<keyword evidence="5" id="KW-0732">Signal</keyword>
<dbReference type="GO" id="GO:0009279">
    <property type="term" value="C:cell outer membrane"/>
    <property type="evidence" value="ECO:0007669"/>
    <property type="project" value="UniProtKB-SubCell"/>
</dbReference>
<feature type="signal peptide" evidence="5">
    <location>
        <begin position="1"/>
        <end position="19"/>
    </location>
</feature>
<evidence type="ECO:0000256" key="3">
    <source>
        <dbReference type="ARBA" id="ARBA00023237"/>
    </source>
</evidence>
<dbReference type="InterPro" id="IPR036737">
    <property type="entry name" value="OmpA-like_sf"/>
</dbReference>
<evidence type="ECO:0000259" key="6">
    <source>
        <dbReference type="PROSITE" id="PS51123"/>
    </source>
</evidence>
<dbReference type="Gene3D" id="3.30.1330.60">
    <property type="entry name" value="OmpA-like domain"/>
    <property type="match status" value="1"/>
</dbReference>
<evidence type="ECO:0000256" key="1">
    <source>
        <dbReference type="ARBA" id="ARBA00004442"/>
    </source>
</evidence>
<feature type="domain" description="OmpA-like" evidence="6">
    <location>
        <begin position="106"/>
        <end position="222"/>
    </location>
</feature>
<dbReference type="InterPro" id="IPR050330">
    <property type="entry name" value="Bact_OuterMem_StrucFunc"/>
</dbReference>
<keyword evidence="3" id="KW-0998">Cell outer membrane</keyword>
<dbReference type="CDD" id="cd07185">
    <property type="entry name" value="OmpA_C-like"/>
    <property type="match status" value="1"/>
</dbReference>
<evidence type="ECO:0000256" key="5">
    <source>
        <dbReference type="SAM" id="SignalP"/>
    </source>
</evidence>
<dbReference type="Proteomes" id="UP000190961">
    <property type="component" value="Unassembled WGS sequence"/>
</dbReference>
<dbReference type="PROSITE" id="PS51123">
    <property type="entry name" value="OMPA_2"/>
    <property type="match status" value="1"/>
</dbReference>
<evidence type="ECO:0000256" key="4">
    <source>
        <dbReference type="PROSITE-ProRule" id="PRU00473"/>
    </source>
</evidence>
<protein>
    <submittedName>
        <fullName evidence="7">Outer membrane protein OmpA</fullName>
    </submittedName>
</protein>
<dbReference type="EMBL" id="FUZU01000003">
    <property type="protein sequence ID" value="SKC82815.1"/>
    <property type="molecule type" value="Genomic_DNA"/>
</dbReference>
<proteinExistence type="predicted"/>
<feature type="chain" id="PRO_5012662433" evidence="5">
    <location>
        <begin position="20"/>
        <end position="222"/>
    </location>
</feature>
<organism evidence="7 8">
    <name type="scientific">Ohtaekwangia koreensis</name>
    <dbReference type="NCBI Taxonomy" id="688867"/>
    <lineage>
        <taxon>Bacteria</taxon>
        <taxon>Pseudomonadati</taxon>
        <taxon>Bacteroidota</taxon>
        <taxon>Cytophagia</taxon>
        <taxon>Cytophagales</taxon>
        <taxon>Fulvivirgaceae</taxon>
        <taxon>Ohtaekwangia</taxon>
    </lineage>
</organism>
<keyword evidence="8" id="KW-1185">Reference proteome</keyword>
<dbReference type="OrthoDB" id="611024at2"/>
<dbReference type="STRING" id="688867.SAMN05660236_4276"/>
<dbReference type="InterPro" id="IPR006664">
    <property type="entry name" value="OMP_bac"/>
</dbReference>
<dbReference type="RefSeq" id="WP_079688816.1">
    <property type="nucleotide sequence ID" value="NZ_FUZU01000003.1"/>
</dbReference>
<evidence type="ECO:0000313" key="7">
    <source>
        <dbReference type="EMBL" id="SKC82815.1"/>
    </source>
</evidence>
<name>A0A1T5M3W7_9BACT</name>
<evidence type="ECO:0000256" key="2">
    <source>
        <dbReference type="ARBA" id="ARBA00023136"/>
    </source>
</evidence>
<keyword evidence="2 4" id="KW-0472">Membrane</keyword>
<dbReference type="SUPFAM" id="SSF103088">
    <property type="entry name" value="OmpA-like"/>
    <property type="match status" value="1"/>
</dbReference>
<gene>
    <name evidence="7" type="ORF">SAMN05660236_4276</name>
</gene>
<sequence>MKKIISLILVILVTHTLYAQNDAISAEGKITDSRTGKGIKANIRYSSIPTGSIFGRFNDSTFSFSIFGTAKYQITAAAEGYNPRTVIVDPKDIDANKKVIRDVALTPKGQTIILNHLIFSQGKSIIDPKSYGELDEVVQMMKENTRIEIQLEGHTDNVGSPKANLELSQSRVDAVKKYLVEKGISKGRIQTKAFGGSQPLANEMTPDARSKNRRVEMRILKD</sequence>
<dbReference type="PANTHER" id="PTHR30329:SF21">
    <property type="entry name" value="LIPOPROTEIN YIAD-RELATED"/>
    <property type="match status" value="1"/>
</dbReference>
<dbReference type="PRINTS" id="PR01021">
    <property type="entry name" value="OMPADOMAIN"/>
</dbReference>
<reference evidence="7 8" key="1">
    <citation type="submission" date="2017-02" db="EMBL/GenBank/DDBJ databases">
        <authorList>
            <person name="Peterson S.W."/>
        </authorList>
    </citation>
    <scope>NUCLEOTIDE SEQUENCE [LARGE SCALE GENOMIC DNA]</scope>
    <source>
        <strain evidence="7 8">DSM 25262</strain>
    </source>
</reference>
<dbReference type="InterPro" id="IPR006665">
    <property type="entry name" value="OmpA-like"/>
</dbReference>
<accession>A0A1T5M3W7</accession>
<dbReference type="Pfam" id="PF00691">
    <property type="entry name" value="OmpA"/>
    <property type="match status" value="1"/>
</dbReference>
<dbReference type="PANTHER" id="PTHR30329">
    <property type="entry name" value="STATOR ELEMENT OF FLAGELLAR MOTOR COMPLEX"/>
    <property type="match status" value="1"/>
</dbReference>
<comment type="subcellular location">
    <subcellularLocation>
        <location evidence="1">Cell outer membrane</location>
    </subcellularLocation>
</comment>